<feature type="compositionally biased region" description="Basic and acidic residues" evidence="2">
    <location>
        <begin position="27"/>
        <end position="39"/>
    </location>
</feature>
<evidence type="ECO:0000313" key="4">
    <source>
        <dbReference type="Proteomes" id="UP001044222"/>
    </source>
</evidence>
<evidence type="ECO:0000256" key="1">
    <source>
        <dbReference type="SAM" id="Coils"/>
    </source>
</evidence>
<evidence type="ECO:0000313" key="3">
    <source>
        <dbReference type="EMBL" id="KAG5830088.1"/>
    </source>
</evidence>
<reference evidence="3" key="1">
    <citation type="submission" date="2021-01" db="EMBL/GenBank/DDBJ databases">
        <title>A chromosome-scale assembly of European eel, Anguilla anguilla.</title>
        <authorList>
            <person name="Henkel C."/>
            <person name="Jong-Raadsen S.A."/>
            <person name="Dufour S."/>
            <person name="Weltzien F.-A."/>
            <person name="Palstra A.P."/>
            <person name="Pelster B."/>
            <person name="Spaink H.P."/>
            <person name="Van Den Thillart G.E."/>
            <person name="Jansen H."/>
            <person name="Zahm M."/>
            <person name="Klopp C."/>
            <person name="Cedric C."/>
            <person name="Louis A."/>
            <person name="Berthelot C."/>
            <person name="Parey E."/>
            <person name="Roest Crollius H."/>
            <person name="Montfort J."/>
            <person name="Robinson-Rechavi M."/>
            <person name="Bucao C."/>
            <person name="Bouchez O."/>
            <person name="Gislard M."/>
            <person name="Lluch J."/>
            <person name="Milhes M."/>
            <person name="Lampietro C."/>
            <person name="Lopez Roques C."/>
            <person name="Donnadieu C."/>
            <person name="Braasch I."/>
            <person name="Desvignes T."/>
            <person name="Postlethwait J."/>
            <person name="Bobe J."/>
            <person name="Guiguen Y."/>
            <person name="Dirks R."/>
        </authorList>
    </citation>
    <scope>NUCLEOTIDE SEQUENCE</scope>
    <source>
        <strain evidence="3">Tag_6206</strain>
        <tissue evidence="3">Liver</tissue>
    </source>
</reference>
<feature type="region of interest" description="Disordered" evidence="2">
    <location>
        <begin position="1"/>
        <end position="77"/>
    </location>
</feature>
<organism evidence="3 4">
    <name type="scientific">Anguilla anguilla</name>
    <name type="common">European freshwater eel</name>
    <name type="synonym">Muraena anguilla</name>
    <dbReference type="NCBI Taxonomy" id="7936"/>
    <lineage>
        <taxon>Eukaryota</taxon>
        <taxon>Metazoa</taxon>
        <taxon>Chordata</taxon>
        <taxon>Craniata</taxon>
        <taxon>Vertebrata</taxon>
        <taxon>Euteleostomi</taxon>
        <taxon>Actinopterygii</taxon>
        <taxon>Neopterygii</taxon>
        <taxon>Teleostei</taxon>
        <taxon>Anguilliformes</taxon>
        <taxon>Anguillidae</taxon>
        <taxon>Anguilla</taxon>
    </lineage>
</organism>
<feature type="region of interest" description="Disordered" evidence="2">
    <location>
        <begin position="136"/>
        <end position="155"/>
    </location>
</feature>
<comment type="caution">
    <text evidence="3">The sequence shown here is derived from an EMBL/GenBank/DDBJ whole genome shotgun (WGS) entry which is preliminary data.</text>
</comment>
<keyword evidence="1" id="KW-0175">Coiled coil</keyword>
<dbReference type="EMBL" id="JAFIRN010000157">
    <property type="protein sequence ID" value="KAG5830088.1"/>
    <property type="molecule type" value="Genomic_DNA"/>
</dbReference>
<dbReference type="AlphaFoldDB" id="A0A9D3LL03"/>
<proteinExistence type="predicted"/>
<gene>
    <name evidence="3" type="ORF">ANANG_G00317870</name>
</gene>
<feature type="coiled-coil region" evidence="1">
    <location>
        <begin position="87"/>
        <end position="117"/>
    </location>
</feature>
<name>A0A9D3LL03_ANGAN</name>
<accession>A0A9D3LL03</accession>
<evidence type="ECO:0000256" key="2">
    <source>
        <dbReference type="SAM" id="MobiDB-lite"/>
    </source>
</evidence>
<dbReference type="Proteomes" id="UP001044222">
    <property type="component" value="Unassembled WGS sequence"/>
</dbReference>
<keyword evidence="4" id="KW-1185">Reference proteome</keyword>
<protein>
    <submittedName>
        <fullName evidence="3">Uncharacterized protein</fullName>
    </submittedName>
</protein>
<sequence length="155" mass="15814">MAAMATEEGRPTASAVGQHRGAAVRGDQTDCVRVRREDGEVSGGQAGALRPRPAAPPSRGLAQQADPAQDQAAGGAASKTFEVQAGCEEAKSKLLEATALTEKLERELGALEEVESQADSSILEKLRALVAMNEAEKPGAGVPNALQGGNDPSAA</sequence>
<feature type="compositionally biased region" description="Low complexity" evidence="2">
    <location>
        <begin position="47"/>
        <end position="77"/>
    </location>
</feature>